<protein>
    <submittedName>
        <fullName evidence="4">NAD(P)-dependent dehydrogenase, short-chain alcohol dehydrogenase family</fullName>
    </submittedName>
</protein>
<dbReference type="SUPFAM" id="SSF51735">
    <property type="entry name" value="NAD(P)-binding Rossmann-fold domains"/>
    <property type="match status" value="1"/>
</dbReference>
<keyword evidence="5" id="KW-1185">Reference proteome</keyword>
<dbReference type="InterPro" id="IPR002347">
    <property type="entry name" value="SDR_fam"/>
</dbReference>
<name>A0A1I1JJM2_9GAMM</name>
<dbReference type="PANTHER" id="PTHR48107:SF16">
    <property type="entry name" value="NADPH-DEPENDENT ALDEHYDE REDUCTASE 1, CHLOROPLASTIC"/>
    <property type="match status" value="1"/>
</dbReference>
<organism evidence="4 5">
    <name type="scientific">Kushneria avicenniae</name>
    <dbReference type="NCBI Taxonomy" id="402385"/>
    <lineage>
        <taxon>Bacteria</taxon>
        <taxon>Pseudomonadati</taxon>
        <taxon>Pseudomonadota</taxon>
        <taxon>Gammaproteobacteria</taxon>
        <taxon>Oceanospirillales</taxon>
        <taxon>Halomonadaceae</taxon>
        <taxon>Kushneria</taxon>
    </lineage>
</organism>
<evidence type="ECO:0000256" key="1">
    <source>
        <dbReference type="ARBA" id="ARBA00006484"/>
    </source>
</evidence>
<dbReference type="GO" id="GO:0016614">
    <property type="term" value="F:oxidoreductase activity, acting on CH-OH group of donors"/>
    <property type="evidence" value="ECO:0007669"/>
    <property type="project" value="UniProtKB-ARBA"/>
</dbReference>
<keyword evidence="2" id="KW-0560">Oxidoreductase</keyword>
<dbReference type="AlphaFoldDB" id="A0A1I1JJM2"/>
<dbReference type="OrthoDB" id="9809287at2"/>
<proteinExistence type="inferred from homology"/>
<evidence type="ECO:0000256" key="3">
    <source>
        <dbReference type="SAM" id="MobiDB-lite"/>
    </source>
</evidence>
<sequence length="287" mass="31074">MAEHIPPQKQDRQPGVEGEMTPPAEFMHPDYRGSAKMQDLVAIVTGGDSGIGRAAAVHFAREGADVAIMYLDEHEDAEATQRMIEKEGRRALLIAGDVADADFCRQSVQQVVDTFGKLDVLVNNAAQQVLHNRPEETSDEEWRRTFDVNIHGYFYMAKAAIPHLRETKGTVINTTSVNAFAGNANLLAYTTTKGANAGFTRALSKMCVGDGIRVNQVAPGPIWTPLIPSTMGAFDEEMVEDFGSQSPMGRAGQPSELGPAYVYLACRDSSYVTGQTIHVNGGMIVNG</sequence>
<evidence type="ECO:0000313" key="4">
    <source>
        <dbReference type="EMBL" id="SFC46123.1"/>
    </source>
</evidence>
<dbReference type="RefSeq" id="WP_090133241.1">
    <property type="nucleotide sequence ID" value="NZ_FOLY01000003.1"/>
</dbReference>
<dbReference type="EMBL" id="FOLY01000003">
    <property type="protein sequence ID" value="SFC46123.1"/>
    <property type="molecule type" value="Genomic_DNA"/>
</dbReference>
<dbReference type="Pfam" id="PF13561">
    <property type="entry name" value="adh_short_C2"/>
    <property type="match status" value="1"/>
</dbReference>
<evidence type="ECO:0000313" key="5">
    <source>
        <dbReference type="Proteomes" id="UP000199046"/>
    </source>
</evidence>
<dbReference type="STRING" id="402385.SAMN05421848_1461"/>
<reference evidence="5" key="1">
    <citation type="submission" date="2016-10" db="EMBL/GenBank/DDBJ databases">
        <authorList>
            <person name="Varghese N."/>
            <person name="Submissions S."/>
        </authorList>
    </citation>
    <scope>NUCLEOTIDE SEQUENCE [LARGE SCALE GENOMIC DNA]</scope>
    <source>
        <strain evidence="5">DSM 23439</strain>
    </source>
</reference>
<dbReference type="Gene3D" id="3.40.50.720">
    <property type="entry name" value="NAD(P)-binding Rossmann-like Domain"/>
    <property type="match status" value="1"/>
</dbReference>
<dbReference type="PRINTS" id="PR00081">
    <property type="entry name" value="GDHRDH"/>
</dbReference>
<gene>
    <name evidence="4" type="ORF">SAMN05421848_1461</name>
</gene>
<feature type="region of interest" description="Disordered" evidence="3">
    <location>
        <begin position="1"/>
        <end position="28"/>
    </location>
</feature>
<comment type="similarity">
    <text evidence="1">Belongs to the short-chain dehydrogenases/reductases (SDR) family.</text>
</comment>
<dbReference type="Proteomes" id="UP000199046">
    <property type="component" value="Unassembled WGS sequence"/>
</dbReference>
<dbReference type="PRINTS" id="PR00080">
    <property type="entry name" value="SDRFAMILY"/>
</dbReference>
<dbReference type="InterPro" id="IPR036291">
    <property type="entry name" value="NAD(P)-bd_dom_sf"/>
</dbReference>
<dbReference type="PANTHER" id="PTHR48107">
    <property type="entry name" value="NADPH-DEPENDENT ALDEHYDE REDUCTASE-LIKE PROTEIN, CHLOROPLASTIC-RELATED"/>
    <property type="match status" value="1"/>
</dbReference>
<evidence type="ECO:0000256" key="2">
    <source>
        <dbReference type="ARBA" id="ARBA00023002"/>
    </source>
</evidence>
<dbReference type="FunFam" id="3.40.50.720:FF:000084">
    <property type="entry name" value="Short-chain dehydrogenase reductase"/>
    <property type="match status" value="1"/>
</dbReference>
<accession>A0A1I1JJM2</accession>